<dbReference type="InterPro" id="IPR011990">
    <property type="entry name" value="TPR-like_helical_dom_sf"/>
</dbReference>
<dbReference type="Pfam" id="PF01535">
    <property type="entry name" value="PPR"/>
    <property type="match status" value="3"/>
</dbReference>
<evidence type="ECO:0000256" key="2">
    <source>
        <dbReference type="PROSITE-ProRule" id="PRU00708"/>
    </source>
</evidence>
<evidence type="ECO:0000256" key="1">
    <source>
        <dbReference type="ARBA" id="ARBA00022737"/>
    </source>
</evidence>
<feature type="repeat" description="PPR" evidence="2">
    <location>
        <begin position="712"/>
        <end position="746"/>
    </location>
</feature>
<dbReference type="AlphaFoldDB" id="A0A8J5GTT8"/>
<name>A0A8J5GTT8_ZINOF</name>
<dbReference type="InterPro" id="IPR032867">
    <property type="entry name" value="DYW_dom"/>
</dbReference>
<dbReference type="InterPro" id="IPR046848">
    <property type="entry name" value="E_motif"/>
</dbReference>
<organism evidence="5 6">
    <name type="scientific">Zingiber officinale</name>
    <name type="common">Ginger</name>
    <name type="synonym">Amomum zingiber</name>
    <dbReference type="NCBI Taxonomy" id="94328"/>
    <lineage>
        <taxon>Eukaryota</taxon>
        <taxon>Viridiplantae</taxon>
        <taxon>Streptophyta</taxon>
        <taxon>Embryophyta</taxon>
        <taxon>Tracheophyta</taxon>
        <taxon>Spermatophyta</taxon>
        <taxon>Magnoliopsida</taxon>
        <taxon>Liliopsida</taxon>
        <taxon>Zingiberales</taxon>
        <taxon>Zingiberaceae</taxon>
        <taxon>Zingiber</taxon>
    </lineage>
</organism>
<dbReference type="NCBIfam" id="TIGR00756">
    <property type="entry name" value="PPR"/>
    <property type="match status" value="4"/>
</dbReference>
<dbReference type="InterPro" id="IPR011047">
    <property type="entry name" value="Quinoprotein_ADH-like_sf"/>
</dbReference>
<feature type="repeat" description="PPR" evidence="2">
    <location>
        <begin position="921"/>
        <end position="955"/>
    </location>
</feature>
<dbReference type="InterPro" id="IPR045301">
    <property type="entry name" value="GEX3-like"/>
</dbReference>
<dbReference type="PANTHER" id="PTHR37253:SF1">
    <property type="entry name" value="PROTEIN GAMETE EXPRESSED 3"/>
    <property type="match status" value="1"/>
</dbReference>
<dbReference type="FunFam" id="1.25.40.10:FF:000090">
    <property type="entry name" value="Pentatricopeptide repeat-containing protein, chloroplastic"/>
    <property type="match status" value="1"/>
</dbReference>
<dbReference type="SUPFAM" id="SSF50998">
    <property type="entry name" value="Quinoprotein alcohol dehydrogenase-like"/>
    <property type="match status" value="1"/>
</dbReference>
<dbReference type="GO" id="GO:0005886">
    <property type="term" value="C:plasma membrane"/>
    <property type="evidence" value="ECO:0007669"/>
    <property type="project" value="TreeGrafter"/>
</dbReference>
<feature type="chain" id="PRO_5035166938" description="DYW domain-containing protein" evidence="3">
    <location>
        <begin position="18"/>
        <end position="1227"/>
    </location>
</feature>
<keyword evidence="3" id="KW-0732">Signal</keyword>
<feature type="domain" description="DYW" evidence="4">
    <location>
        <begin position="1137"/>
        <end position="1227"/>
    </location>
</feature>
<keyword evidence="1" id="KW-0677">Repeat</keyword>
<feature type="repeat" description="PPR" evidence="2">
    <location>
        <begin position="956"/>
        <end position="990"/>
    </location>
</feature>
<dbReference type="FunFam" id="1.25.40.10:FF:000344">
    <property type="entry name" value="Pentatricopeptide repeat-containing protein"/>
    <property type="match status" value="1"/>
</dbReference>
<feature type="signal peptide" evidence="3">
    <location>
        <begin position="1"/>
        <end position="17"/>
    </location>
</feature>
<keyword evidence="6" id="KW-1185">Reference proteome</keyword>
<dbReference type="Pfam" id="PF14432">
    <property type="entry name" value="DYW_deaminase"/>
    <property type="match status" value="1"/>
</dbReference>
<dbReference type="InterPro" id="IPR002885">
    <property type="entry name" value="PPR_rpt"/>
</dbReference>
<protein>
    <recommendedName>
        <fullName evidence="4">DYW domain-containing protein</fullName>
    </recommendedName>
</protein>
<evidence type="ECO:0000259" key="4">
    <source>
        <dbReference type="Pfam" id="PF14432"/>
    </source>
</evidence>
<dbReference type="InterPro" id="IPR015943">
    <property type="entry name" value="WD40/YVTN_repeat-like_dom_sf"/>
</dbReference>
<dbReference type="Pfam" id="PF20431">
    <property type="entry name" value="E_motif"/>
    <property type="match status" value="1"/>
</dbReference>
<comment type="caution">
    <text evidence="5">The sequence shown here is derived from an EMBL/GenBank/DDBJ whole genome shotgun (WGS) entry which is preliminary data.</text>
</comment>
<dbReference type="InterPro" id="IPR018391">
    <property type="entry name" value="PQQ_b-propeller_rpt"/>
</dbReference>
<dbReference type="GO" id="GO:0009793">
    <property type="term" value="P:embryo development ending in seed dormancy"/>
    <property type="evidence" value="ECO:0007669"/>
    <property type="project" value="TreeGrafter"/>
</dbReference>
<accession>A0A8J5GTT8</accession>
<dbReference type="EMBL" id="JACMSC010000008">
    <property type="protein sequence ID" value="KAG6511418.1"/>
    <property type="molecule type" value="Genomic_DNA"/>
</dbReference>
<evidence type="ECO:0000256" key="3">
    <source>
        <dbReference type="SAM" id="SignalP"/>
    </source>
</evidence>
<sequence length="1227" mass="137804">MLLRFLLLLLAPPSANAANSGFFPSFLKRSIPSHYFNSNAFIYVPAEGRIRKSNRLGNPLMLTEDGKFLSCSGMNLICFEKNGSFAWIIPLQYKCRSDLAPIADDRGKIYLVAEDRVLRINPSNIGRPESTVEVFFGGNSGEILGISISCLYTSLFVAVRNRALFAVSLRGGEQLLWSAGPLLYRFGYRQGCKKNTTDCFFNSVPVVDQCEGTIYVSNTEGQIYSLFIRSPHFRWIQDFSSIDKMINIVPGNNGHLYLIFPRKATVMSLDVSTGTVSWQSNVGLLSSETIVPVVDSNGWLSIGSLDGFLYSFSPTGEFRKYLQNNAEDSVIMSSPVLDCSGFAVYVSQTIMEEKSTRTTGNYTFVSALKPTSMVITLLTPATGTVYWSESYHGEMSSLLPKSDLHSFDMDERIFLSILSAKRIGSSLPSYSAGQRIAWTCSQPNEQSSPIDEGDGESSSLFVFLLFQLVMLLILAGAVRFCCNLWRKKKLQDHGLVRFLDKRRSLHSQRRTLSSRISELEQEAAEGAANDEAIDQLGEIVRAKKGVERKLSTSYSLGSDRTGARRHGRSILPVYDGKGKSHSFHSTRRSESDLASQIMLRLDSHFIFSMTTFSLNSTLRAHLNKGRPREALAYFLESQKEGLRPDRFTIPALIKLCLQLKESPLHGQQIHGFAIRSSCVGDIVVGTGLVEMYLKYGCFDEAYRLFDEIPERDVISFSTMICGFSQNGRAAEALHFFSRMLEEGIEPNRITIASLLSSCAHLKEVKSGRMLHGYCFRSGLLDTADVVLQTALVDMYSKCRKMACAKSVFDRMTERNLVSWNSIINGCFFDGSFEVALGLFKDMVSHNLYQLRLSILATVLNICGLTTDLRQGKEMHGYILKHVYDNNNLDFLVVYNSILNMYVKSGSIEYATSLFGKMPRKNVVTWTIWIACYGQYGMSTKALQLLDEMKRLGVRPDGVTFVSVLSACSHGGLVNEGREIYNSMERDYCIVPEMMHFVCMVDLYGRSGLLEEAHEFINMMPVEPDKAIWLTLLSSCKNHRNLELGEHAARKALELDQYNTNVYLHLSRLYADAGRWESLAKTRYVMKELGLKPETACSWVEAKGIVHRFTVGDCSLKDVCPQIYDLLESVRKAMKVSGFVSDTSCVSHKMKEDDKVIDLCSHTEKLALAFALMKGGSLIRIGKNLRVCTDCHRTFKFVSATYNKEIILKDPNRYHRFSQGFCSCCDFW</sequence>
<dbReference type="GO" id="GO:0008270">
    <property type="term" value="F:zinc ion binding"/>
    <property type="evidence" value="ECO:0007669"/>
    <property type="project" value="InterPro"/>
</dbReference>
<dbReference type="PANTHER" id="PTHR37253">
    <property type="entry name" value="PROTEIN GAMETE EXPRESSED 3"/>
    <property type="match status" value="1"/>
</dbReference>
<feature type="repeat" description="PPR" evidence="2">
    <location>
        <begin position="610"/>
        <end position="644"/>
    </location>
</feature>
<dbReference type="Pfam" id="PF13041">
    <property type="entry name" value="PPR_2"/>
    <property type="match status" value="2"/>
</dbReference>
<dbReference type="Gene3D" id="1.25.40.10">
    <property type="entry name" value="Tetratricopeptide repeat domain"/>
    <property type="match status" value="3"/>
</dbReference>
<dbReference type="SMART" id="SM00564">
    <property type="entry name" value="PQQ"/>
    <property type="match status" value="2"/>
</dbReference>
<dbReference type="GO" id="GO:0010183">
    <property type="term" value="P:pollen tube guidance"/>
    <property type="evidence" value="ECO:0007669"/>
    <property type="project" value="TreeGrafter"/>
</dbReference>
<evidence type="ECO:0000313" key="5">
    <source>
        <dbReference type="EMBL" id="KAG6511418.1"/>
    </source>
</evidence>
<feature type="repeat" description="PPR" evidence="2">
    <location>
        <begin position="815"/>
        <end position="849"/>
    </location>
</feature>
<dbReference type="Gene3D" id="2.130.10.10">
    <property type="entry name" value="YVTN repeat-like/Quinoprotein amine dehydrogenase"/>
    <property type="match status" value="1"/>
</dbReference>
<reference evidence="5 6" key="1">
    <citation type="submission" date="2020-08" db="EMBL/GenBank/DDBJ databases">
        <title>Plant Genome Project.</title>
        <authorList>
            <person name="Zhang R.-G."/>
        </authorList>
    </citation>
    <scope>NUCLEOTIDE SEQUENCE [LARGE SCALE GENOMIC DNA]</scope>
    <source>
        <tissue evidence="5">Rhizome</tissue>
    </source>
</reference>
<dbReference type="PROSITE" id="PS51375">
    <property type="entry name" value="PPR"/>
    <property type="match status" value="5"/>
</dbReference>
<evidence type="ECO:0000313" key="6">
    <source>
        <dbReference type="Proteomes" id="UP000734854"/>
    </source>
</evidence>
<proteinExistence type="predicted"/>
<dbReference type="Proteomes" id="UP000734854">
    <property type="component" value="Unassembled WGS sequence"/>
</dbReference>
<gene>
    <name evidence="5" type="ORF">ZIOFF_029486</name>
</gene>